<dbReference type="AlphaFoldDB" id="A0A0C3ERU4"/>
<organism evidence="1 2">
    <name type="scientific">Scleroderma citrinum Foug A</name>
    <dbReference type="NCBI Taxonomy" id="1036808"/>
    <lineage>
        <taxon>Eukaryota</taxon>
        <taxon>Fungi</taxon>
        <taxon>Dikarya</taxon>
        <taxon>Basidiomycota</taxon>
        <taxon>Agaricomycotina</taxon>
        <taxon>Agaricomycetes</taxon>
        <taxon>Agaricomycetidae</taxon>
        <taxon>Boletales</taxon>
        <taxon>Sclerodermatineae</taxon>
        <taxon>Sclerodermataceae</taxon>
        <taxon>Scleroderma</taxon>
    </lineage>
</organism>
<keyword evidence="2" id="KW-1185">Reference proteome</keyword>
<reference evidence="2" key="2">
    <citation type="submission" date="2015-01" db="EMBL/GenBank/DDBJ databases">
        <title>Evolutionary Origins and Diversification of the Mycorrhizal Mutualists.</title>
        <authorList>
            <consortium name="DOE Joint Genome Institute"/>
            <consortium name="Mycorrhizal Genomics Consortium"/>
            <person name="Kohler A."/>
            <person name="Kuo A."/>
            <person name="Nagy L.G."/>
            <person name="Floudas D."/>
            <person name="Copeland A."/>
            <person name="Barry K.W."/>
            <person name="Cichocki N."/>
            <person name="Veneault-Fourrey C."/>
            <person name="LaButti K."/>
            <person name="Lindquist E.A."/>
            <person name="Lipzen A."/>
            <person name="Lundell T."/>
            <person name="Morin E."/>
            <person name="Murat C."/>
            <person name="Riley R."/>
            <person name="Ohm R."/>
            <person name="Sun H."/>
            <person name="Tunlid A."/>
            <person name="Henrissat B."/>
            <person name="Grigoriev I.V."/>
            <person name="Hibbett D.S."/>
            <person name="Martin F."/>
        </authorList>
    </citation>
    <scope>NUCLEOTIDE SEQUENCE [LARGE SCALE GENOMIC DNA]</scope>
    <source>
        <strain evidence="2">Foug A</strain>
    </source>
</reference>
<dbReference type="EMBL" id="KN822004">
    <property type="protein sequence ID" value="KIM70536.1"/>
    <property type="molecule type" value="Genomic_DNA"/>
</dbReference>
<accession>A0A0C3ERU4</accession>
<dbReference type="InParanoid" id="A0A0C3ERU4"/>
<gene>
    <name evidence="1" type="ORF">SCLCIDRAFT_1206661</name>
</gene>
<sequence>MHYPRVASQGLQLSIPSCSWSQTLSNLAATILLVEIHSFEIPLRETWWTRTSEAIAFHYKRSSQAESFSGVLPRDDLPVIQDSNGYNYWTVDASAGTGTYRSEP</sequence>
<name>A0A0C3ERU4_9AGAM</name>
<protein>
    <submittedName>
        <fullName evidence="1">Uncharacterized protein</fullName>
    </submittedName>
</protein>
<reference evidence="1 2" key="1">
    <citation type="submission" date="2014-04" db="EMBL/GenBank/DDBJ databases">
        <authorList>
            <consortium name="DOE Joint Genome Institute"/>
            <person name="Kuo A."/>
            <person name="Kohler A."/>
            <person name="Nagy L.G."/>
            <person name="Floudas D."/>
            <person name="Copeland A."/>
            <person name="Barry K.W."/>
            <person name="Cichocki N."/>
            <person name="Veneault-Fourrey C."/>
            <person name="LaButti K."/>
            <person name="Lindquist E.A."/>
            <person name="Lipzen A."/>
            <person name="Lundell T."/>
            <person name="Morin E."/>
            <person name="Murat C."/>
            <person name="Sun H."/>
            <person name="Tunlid A."/>
            <person name="Henrissat B."/>
            <person name="Grigoriev I.V."/>
            <person name="Hibbett D.S."/>
            <person name="Martin F."/>
            <person name="Nordberg H.P."/>
            <person name="Cantor M.N."/>
            <person name="Hua S.X."/>
        </authorList>
    </citation>
    <scope>NUCLEOTIDE SEQUENCE [LARGE SCALE GENOMIC DNA]</scope>
    <source>
        <strain evidence="1 2">Foug A</strain>
    </source>
</reference>
<dbReference type="HOGENOM" id="CLU_2251633_0_0_1"/>
<evidence type="ECO:0000313" key="1">
    <source>
        <dbReference type="EMBL" id="KIM70536.1"/>
    </source>
</evidence>
<proteinExistence type="predicted"/>
<evidence type="ECO:0000313" key="2">
    <source>
        <dbReference type="Proteomes" id="UP000053989"/>
    </source>
</evidence>
<dbReference type="Proteomes" id="UP000053989">
    <property type="component" value="Unassembled WGS sequence"/>
</dbReference>